<evidence type="ECO:0000313" key="1">
    <source>
        <dbReference type="EMBL" id="MBZ2165211.1"/>
    </source>
</evidence>
<sequence length="535" mass="61950">MASDSVPSPIPFIETSRANYTNRLANLACGDVLIVNLPNRFGKTVTALKYYETQPVKVLYLSDRHEQMNEIIGGDNFRHWYGLKKICEKKDEPFIGALIGKGFHANIICRNFCNTQCSYKNQFQVPEEGIVVAPKEYLPTTYVQNNHWDVVILDENIEKAKKIQYTHPNIPLGALEDYRVNVEFYKDIGRIIEGDIYPDDLAELQRRKTNAGNISGIIKMIRLRGDGFRPTRAELDILNYLNNLDGTIEWIQYYQRYGRFNHFYKPFLHYAHDLRCNFNCKLILLNTSYDEWIYNQLMSRYEGRIVEPQNYNQLINNKKSILLHYNSKNRSLAKDTITQRDGTKLGKLVGKEINQMLKNSISFSYNRSLKVGIITYKSLTEDITNQFEDKTYEISYFGGHQGSNKFEDVDVLIIVGTFHLNPSGLYKKHYVINNEYLADDHAVYGGRNNKIINGMQINLTDNDRLNKVKLYKLNEEHQQAIFRSGAHVKPGKLVISFGYVPQGIEDILTYKTFNNKNQLNAYLNVNRDNIGTFNT</sequence>
<comment type="caution">
    <text evidence="1">The sequence shown here is derived from an EMBL/GenBank/DDBJ whole genome shotgun (WGS) entry which is preliminary data.</text>
</comment>
<name>A0A8T5V051_9EURY</name>
<reference evidence="2" key="1">
    <citation type="journal article" date="2022" name="Microbiol. Resour. Announc.">
        <title>Draft Genome Sequence of a Methanogenic Archaeon from West Spitsbergen Permafrost.</title>
        <authorList>
            <person name="Trubitsyn V."/>
            <person name="Rivkina E."/>
            <person name="Shcherbakova V."/>
        </authorList>
    </citation>
    <scope>NUCLEOTIDE SEQUENCE [LARGE SCALE GENOMIC DNA]</scope>
    <source>
        <strain evidence="2">VT</strain>
    </source>
</reference>
<protein>
    <submittedName>
        <fullName evidence="1">Uncharacterized protein</fullName>
    </submittedName>
</protein>
<gene>
    <name evidence="1" type="ORF">K8N75_04025</name>
</gene>
<dbReference type="AlphaFoldDB" id="A0A8T5V051"/>
<accession>A0A8T5V051</accession>
<dbReference type="EMBL" id="JAIOUQ010000003">
    <property type="protein sequence ID" value="MBZ2165211.1"/>
    <property type="molecule type" value="Genomic_DNA"/>
</dbReference>
<proteinExistence type="predicted"/>
<dbReference type="RefSeq" id="WP_223790831.1">
    <property type="nucleotide sequence ID" value="NZ_JAIOUQ010000003.1"/>
</dbReference>
<evidence type="ECO:0000313" key="2">
    <source>
        <dbReference type="Proteomes" id="UP000825933"/>
    </source>
</evidence>
<organism evidence="1 2">
    <name type="scientific">Methanobacterium spitsbergense</name>
    <dbReference type="NCBI Taxonomy" id="2874285"/>
    <lineage>
        <taxon>Archaea</taxon>
        <taxon>Methanobacteriati</taxon>
        <taxon>Methanobacteriota</taxon>
        <taxon>Methanomada group</taxon>
        <taxon>Methanobacteria</taxon>
        <taxon>Methanobacteriales</taxon>
        <taxon>Methanobacteriaceae</taxon>
        <taxon>Methanobacterium</taxon>
    </lineage>
</organism>
<keyword evidence="2" id="KW-1185">Reference proteome</keyword>
<dbReference type="Proteomes" id="UP000825933">
    <property type="component" value="Unassembled WGS sequence"/>
</dbReference>